<organism evidence="6 7">
    <name type="scientific">Candidatus Lachnoclostridium pullistercoris</name>
    <dbReference type="NCBI Taxonomy" id="2838632"/>
    <lineage>
        <taxon>Bacteria</taxon>
        <taxon>Bacillati</taxon>
        <taxon>Bacillota</taxon>
        <taxon>Clostridia</taxon>
        <taxon>Lachnospirales</taxon>
        <taxon>Lachnospiraceae</taxon>
    </lineage>
</organism>
<dbReference type="SUPFAM" id="SSF46785">
    <property type="entry name" value="Winged helix' DNA-binding domain"/>
    <property type="match status" value="1"/>
</dbReference>
<dbReference type="PRINTS" id="PR00039">
    <property type="entry name" value="HTHLYSR"/>
</dbReference>
<dbReference type="PANTHER" id="PTHR30419:SF28">
    <property type="entry name" value="HTH-TYPE TRANSCRIPTIONAL REGULATOR BSDA"/>
    <property type="match status" value="1"/>
</dbReference>
<evidence type="ECO:0000313" key="7">
    <source>
        <dbReference type="Proteomes" id="UP000823883"/>
    </source>
</evidence>
<dbReference type="InterPro" id="IPR036388">
    <property type="entry name" value="WH-like_DNA-bd_sf"/>
</dbReference>
<dbReference type="Pfam" id="PF03466">
    <property type="entry name" value="LysR_substrate"/>
    <property type="match status" value="1"/>
</dbReference>
<feature type="domain" description="HTH lysR-type" evidence="5">
    <location>
        <begin position="1"/>
        <end position="58"/>
    </location>
</feature>
<dbReference type="GO" id="GO:0005829">
    <property type="term" value="C:cytosol"/>
    <property type="evidence" value="ECO:0007669"/>
    <property type="project" value="TreeGrafter"/>
</dbReference>
<dbReference type="GO" id="GO:0003677">
    <property type="term" value="F:DNA binding"/>
    <property type="evidence" value="ECO:0007669"/>
    <property type="project" value="UniProtKB-KW"/>
</dbReference>
<dbReference type="AlphaFoldDB" id="A0A9D2T6F2"/>
<evidence type="ECO:0000256" key="1">
    <source>
        <dbReference type="ARBA" id="ARBA00009437"/>
    </source>
</evidence>
<dbReference type="SUPFAM" id="SSF53850">
    <property type="entry name" value="Periplasmic binding protein-like II"/>
    <property type="match status" value="1"/>
</dbReference>
<dbReference type="InterPro" id="IPR005119">
    <property type="entry name" value="LysR_subst-bd"/>
</dbReference>
<evidence type="ECO:0000313" key="6">
    <source>
        <dbReference type="EMBL" id="HJC47116.1"/>
    </source>
</evidence>
<sequence length="327" mass="36784">MNIRHMQYMAAIADEGSLSRAARRLGVSQPALTNWLSDLEQELKTPLFIRSGRHLTLTPAGRIYLDGCRRIIQLKNQMLRALSASKKGLKESIILGGSPIRGARTFACIFTDFRNKYPEVDLDFVSGHNNELKDALLKETITLSLYGSTEISLPDLEFIKIADEELVLMLPPGHPLSYDASRVTPETDLPVIRLEQLTGTPLLVSKSETSYYSTIMRLLGAAGLTSSIIFRSNVVPLLYDMVRNGCGAALIPRAYFSPADSISIYSFRPKLIAYQGIAMKQGHRLTDAEQYLICLTMKNWGAPVYLRNYASYYMQKKMEQEETKLWM</sequence>
<reference evidence="6" key="1">
    <citation type="journal article" date="2021" name="PeerJ">
        <title>Extensive microbial diversity within the chicken gut microbiome revealed by metagenomics and culture.</title>
        <authorList>
            <person name="Gilroy R."/>
            <person name="Ravi A."/>
            <person name="Getino M."/>
            <person name="Pursley I."/>
            <person name="Horton D.L."/>
            <person name="Alikhan N.F."/>
            <person name="Baker D."/>
            <person name="Gharbi K."/>
            <person name="Hall N."/>
            <person name="Watson M."/>
            <person name="Adriaenssens E.M."/>
            <person name="Foster-Nyarko E."/>
            <person name="Jarju S."/>
            <person name="Secka A."/>
            <person name="Antonio M."/>
            <person name="Oren A."/>
            <person name="Chaudhuri R.R."/>
            <person name="La Ragione R."/>
            <person name="Hildebrand F."/>
            <person name="Pallen M.J."/>
        </authorList>
    </citation>
    <scope>NUCLEOTIDE SEQUENCE</scope>
    <source>
        <strain evidence="6">CHK183-5548</strain>
    </source>
</reference>
<dbReference type="InterPro" id="IPR000847">
    <property type="entry name" value="LysR_HTH_N"/>
</dbReference>
<dbReference type="Proteomes" id="UP000823883">
    <property type="component" value="Unassembled WGS sequence"/>
</dbReference>
<accession>A0A9D2T6F2</accession>
<dbReference type="EMBL" id="DWWL01000022">
    <property type="protein sequence ID" value="HJC47116.1"/>
    <property type="molecule type" value="Genomic_DNA"/>
</dbReference>
<evidence type="ECO:0000259" key="5">
    <source>
        <dbReference type="PROSITE" id="PS50931"/>
    </source>
</evidence>
<proteinExistence type="inferred from homology"/>
<dbReference type="CDD" id="cd05466">
    <property type="entry name" value="PBP2_LTTR_substrate"/>
    <property type="match status" value="1"/>
</dbReference>
<keyword evidence="4" id="KW-0804">Transcription</keyword>
<protein>
    <submittedName>
        <fullName evidence="6">LysR family transcriptional regulator</fullName>
    </submittedName>
</protein>
<gene>
    <name evidence="6" type="ORF">IAA04_03575</name>
</gene>
<dbReference type="GO" id="GO:0003700">
    <property type="term" value="F:DNA-binding transcription factor activity"/>
    <property type="evidence" value="ECO:0007669"/>
    <property type="project" value="InterPro"/>
</dbReference>
<reference evidence="6" key="2">
    <citation type="submission" date="2021-04" db="EMBL/GenBank/DDBJ databases">
        <authorList>
            <person name="Gilroy R."/>
        </authorList>
    </citation>
    <scope>NUCLEOTIDE SEQUENCE</scope>
    <source>
        <strain evidence="6">CHK183-5548</strain>
    </source>
</reference>
<evidence type="ECO:0000256" key="3">
    <source>
        <dbReference type="ARBA" id="ARBA00023125"/>
    </source>
</evidence>
<dbReference type="Gene3D" id="1.10.10.10">
    <property type="entry name" value="Winged helix-like DNA-binding domain superfamily/Winged helix DNA-binding domain"/>
    <property type="match status" value="1"/>
</dbReference>
<dbReference type="PANTHER" id="PTHR30419">
    <property type="entry name" value="HTH-TYPE TRANSCRIPTIONAL REGULATOR YBHD"/>
    <property type="match status" value="1"/>
</dbReference>
<keyword evidence="2" id="KW-0805">Transcription regulation</keyword>
<dbReference type="FunFam" id="1.10.10.10:FF:000001">
    <property type="entry name" value="LysR family transcriptional regulator"/>
    <property type="match status" value="1"/>
</dbReference>
<evidence type="ECO:0000256" key="2">
    <source>
        <dbReference type="ARBA" id="ARBA00023015"/>
    </source>
</evidence>
<evidence type="ECO:0000256" key="4">
    <source>
        <dbReference type="ARBA" id="ARBA00023163"/>
    </source>
</evidence>
<comment type="caution">
    <text evidence="6">The sequence shown here is derived from an EMBL/GenBank/DDBJ whole genome shotgun (WGS) entry which is preliminary data.</text>
</comment>
<dbReference type="InterPro" id="IPR050950">
    <property type="entry name" value="HTH-type_LysR_regulators"/>
</dbReference>
<dbReference type="Pfam" id="PF00126">
    <property type="entry name" value="HTH_1"/>
    <property type="match status" value="1"/>
</dbReference>
<dbReference type="Gene3D" id="3.40.190.290">
    <property type="match status" value="1"/>
</dbReference>
<name>A0A9D2T6F2_9FIRM</name>
<dbReference type="PROSITE" id="PS50931">
    <property type="entry name" value="HTH_LYSR"/>
    <property type="match status" value="1"/>
</dbReference>
<keyword evidence="3" id="KW-0238">DNA-binding</keyword>
<dbReference type="InterPro" id="IPR036390">
    <property type="entry name" value="WH_DNA-bd_sf"/>
</dbReference>
<comment type="similarity">
    <text evidence="1">Belongs to the LysR transcriptional regulatory family.</text>
</comment>